<reference evidence="2" key="1">
    <citation type="submission" date="2022-06" db="EMBL/GenBank/DDBJ databases">
        <title>Leptospira isolates from biofilms formed at urban environments.</title>
        <authorList>
            <person name="Ribeiro P.S."/>
            <person name="Sousa T."/>
            <person name="Carvalho N."/>
            <person name="Aburjaile F."/>
            <person name="Neves F."/>
            <person name="Oliveira D."/>
            <person name="Blanco L."/>
            <person name="Lima J."/>
            <person name="Costa F."/>
            <person name="Brenig B."/>
            <person name="Soares S."/>
            <person name="Ramos R."/>
            <person name="Goes-Neto A."/>
            <person name="Matiuzzi M."/>
            <person name="Azevedo V."/>
            <person name="Ristow P."/>
        </authorList>
    </citation>
    <scope>NUCLEOTIDE SEQUENCE</scope>
    <source>
        <strain evidence="2">VSF7</strain>
    </source>
</reference>
<evidence type="ECO:0000256" key="1">
    <source>
        <dbReference type="SAM" id="Phobius"/>
    </source>
</evidence>
<accession>A0AAW5VH27</accession>
<organism evidence="2 3">
    <name type="scientific">Leptospira levettii</name>
    <dbReference type="NCBI Taxonomy" id="2023178"/>
    <lineage>
        <taxon>Bacteria</taxon>
        <taxon>Pseudomonadati</taxon>
        <taxon>Spirochaetota</taxon>
        <taxon>Spirochaetia</taxon>
        <taxon>Leptospirales</taxon>
        <taxon>Leptospiraceae</taxon>
        <taxon>Leptospira</taxon>
    </lineage>
</organism>
<protein>
    <submittedName>
        <fullName evidence="2">Uncharacterized protein</fullName>
    </submittedName>
</protein>
<feature type="transmembrane region" description="Helical" evidence="1">
    <location>
        <begin position="28"/>
        <end position="48"/>
    </location>
</feature>
<comment type="caution">
    <text evidence="2">The sequence shown here is derived from an EMBL/GenBank/DDBJ whole genome shotgun (WGS) entry which is preliminary data.</text>
</comment>
<dbReference type="AlphaFoldDB" id="A0AAW5VH27"/>
<sequence length="204" mass="24380">MKNYIYFLAAITFFVLYKYELIEPNFKVYYFYFALSIFAIYSLIIEINSDFIPNSKKKSKYKNINDVDLIKNLCESNFENIIKNRILNQNFLINKEIKILFPIRNTSKNVISNLPQYITLESFKVFKIDASKNNLINRVFAEVYFSFFTEYNPHITIPDDKIWKLEHWVFEINSENIWQIVNTDLEASLKFNLKSIIQKITRSA</sequence>
<gene>
    <name evidence="2" type="ORF">ND810_18740</name>
</gene>
<evidence type="ECO:0000313" key="2">
    <source>
        <dbReference type="EMBL" id="MCW7517212.1"/>
    </source>
</evidence>
<evidence type="ECO:0000313" key="3">
    <source>
        <dbReference type="Proteomes" id="UP001209694"/>
    </source>
</evidence>
<keyword evidence="1" id="KW-1133">Transmembrane helix</keyword>
<dbReference type="RefSeq" id="WP_265394697.1">
    <property type="nucleotide sequence ID" value="NZ_JAMQQD010000013.1"/>
</dbReference>
<dbReference type="EMBL" id="JAMQQD010000013">
    <property type="protein sequence ID" value="MCW7517212.1"/>
    <property type="molecule type" value="Genomic_DNA"/>
</dbReference>
<dbReference type="Proteomes" id="UP001209694">
    <property type="component" value="Unassembled WGS sequence"/>
</dbReference>
<name>A0AAW5VH27_9LEPT</name>
<keyword evidence="1" id="KW-0812">Transmembrane</keyword>
<proteinExistence type="predicted"/>
<keyword evidence="1" id="KW-0472">Membrane</keyword>
<feature type="transmembrane region" description="Helical" evidence="1">
    <location>
        <begin position="5"/>
        <end position="22"/>
    </location>
</feature>